<dbReference type="PANTHER" id="PTHR43471:SF12">
    <property type="entry name" value="HYPOTHETICAL MEMBRANE PROTEIN, CONSERVED"/>
    <property type="match status" value="1"/>
</dbReference>
<dbReference type="EMBL" id="CP034248">
    <property type="protein sequence ID" value="AZK48303.1"/>
    <property type="molecule type" value="Genomic_DNA"/>
</dbReference>
<protein>
    <submittedName>
        <fullName evidence="2">ABC transporter permease</fullName>
    </submittedName>
</protein>
<keyword evidence="1" id="KW-0472">Membrane</keyword>
<feature type="transmembrane region" description="Helical" evidence="1">
    <location>
        <begin position="269"/>
        <end position="287"/>
    </location>
</feature>
<evidence type="ECO:0000256" key="1">
    <source>
        <dbReference type="SAM" id="Phobius"/>
    </source>
</evidence>
<keyword evidence="1" id="KW-1133">Transmembrane helix</keyword>
<evidence type="ECO:0000313" key="2">
    <source>
        <dbReference type="EMBL" id="AZK48303.1"/>
    </source>
</evidence>
<gene>
    <name evidence="2" type="ORF">EIM92_20740</name>
</gene>
<feature type="transmembrane region" description="Helical" evidence="1">
    <location>
        <begin position="113"/>
        <end position="137"/>
    </location>
</feature>
<feature type="transmembrane region" description="Helical" evidence="1">
    <location>
        <begin position="182"/>
        <end position="206"/>
    </location>
</feature>
<evidence type="ECO:0000313" key="3">
    <source>
        <dbReference type="Proteomes" id="UP000273145"/>
    </source>
</evidence>
<reference evidence="2 3" key="1">
    <citation type="submission" date="2018-11" db="EMBL/GenBank/DDBJ databases">
        <title>Genome sequencing of Paenibacillus lentus DSM25539(T).</title>
        <authorList>
            <person name="Kook J.-K."/>
            <person name="Park S.-N."/>
            <person name="Lim Y.K."/>
        </authorList>
    </citation>
    <scope>NUCLEOTIDE SEQUENCE [LARGE SCALE GENOMIC DNA]</scope>
    <source>
        <strain evidence="2 3">DSM 25539</strain>
    </source>
</reference>
<dbReference type="PANTHER" id="PTHR43471">
    <property type="entry name" value="ABC TRANSPORTER PERMEASE"/>
    <property type="match status" value="1"/>
</dbReference>
<dbReference type="AlphaFoldDB" id="A0A3S8RZD4"/>
<feature type="transmembrane region" description="Helical" evidence="1">
    <location>
        <begin position="149"/>
        <end position="170"/>
    </location>
</feature>
<organism evidence="2 3">
    <name type="scientific">Paenibacillus lentus</name>
    <dbReference type="NCBI Taxonomy" id="1338368"/>
    <lineage>
        <taxon>Bacteria</taxon>
        <taxon>Bacillati</taxon>
        <taxon>Bacillota</taxon>
        <taxon>Bacilli</taxon>
        <taxon>Bacillales</taxon>
        <taxon>Paenibacillaceae</taxon>
        <taxon>Paenibacillus</taxon>
    </lineage>
</organism>
<sequence length="313" mass="34780">MNWRRKLINPVMDKEFRLRMRSSRSAITVFVYVLVMGLLAMGIIYVMMSSGAGLSGRIDPSTSRVMFYALSIAQLVLIAFMTPALTAGVISGEREKQTLNMLLTTQQSSSTIILSKLVSSLSFMTLVIFATLPVYSIAFLYGGVAPKQLVFVFLFYLYIMLLLGSLGVLFSTLFKRTMVAVIMTYGVGLVIFLVTGIVYIIALGVVQANYYVSGTTVPSDYSWIGFILGFNPAGALISIFEPSFSDSVFLAQSRGQQGSAPIQLWQQFLLVYSVVIVLVLWLAIRYIRPVKRGRGRKGLKTDWEAQENEQTKQ</sequence>
<keyword evidence="3" id="KW-1185">Reference proteome</keyword>
<keyword evidence="1" id="KW-0812">Transmembrane</keyword>
<feature type="transmembrane region" description="Helical" evidence="1">
    <location>
        <begin position="26"/>
        <end position="47"/>
    </location>
</feature>
<dbReference type="GO" id="GO:0140359">
    <property type="term" value="F:ABC-type transporter activity"/>
    <property type="evidence" value="ECO:0007669"/>
    <property type="project" value="InterPro"/>
</dbReference>
<dbReference type="Pfam" id="PF12679">
    <property type="entry name" value="ABC2_membrane_2"/>
    <property type="match status" value="1"/>
</dbReference>
<dbReference type="KEGG" id="plen:EIM92_20740"/>
<accession>A0A3S8RZD4</accession>
<dbReference type="GO" id="GO:0005886">
    <property type="term" value="C:plasma membrane"/>
    <property type="evidence" value="ECO:0007669"/>
    <property type="project" value="UniProtKB-SubCell"/>
</dbReference>
<dbReference type="OrthoDB" id="9815855at2"/>
<name>A0A3S8RZD4_9BACL</name>
<feature type="transmembrane region" description="Helical" evidence="1">
    <location>
        <begin position="67"/>
        <end position="92"/>
    </location>
</feature>
<dbReference type="RefSeq" id="WP_125084462.1">
    <property type="nucleotide sequence ID" value="NZ_CP034248.1"/>
</dbReference>
<proteinExistence type="predicted"/>
<dbReference type="Proteomes" id="UP000273145">
    <property type="component" value="Chromosome"/>
</dbReference>